<dbReference type="AlphaFoldDB" id="A0AAW1TDE8"/>
<feature type="signal peptide" evidence="12">
    <location>
        <begin position="1"/>
        <end position="23"/>
    </location>
</feature>
<protein>
    <recommendedName>
        <fullName evidence="3">dolichol kinase</fullName>
        <ecNumber evidence="3">2.7.1.108</ecNumber>
    </recommendedName>
</protein>
<dbReference type="GO" id="GO:0005789">
    <property type="term" value="C:endoplasmic reticulum membrane"/>
    <property type="evidence" value="ECO:0007669"/>
    <property type="project" value="UniProtKB-SubCell"/>
</dbReference>
<dbReference type="GO" id="GO:0043048">
    <property type="term" value="P:dolichyl monophosphate biosynthetic process"/>
    <property type="evidence" value="ECO:0007669"/>
    <property type="project" value="TreeGrafter"/>
</dbReference>
<keyword evidence="9 11" id="KW-0472">Membrane</keyword>
<feature type="transmembrane region" description="Helical" evidence="11">
    <location>
        <begin position="534"/>
        <end position="560"/>
    </location>
</feature>
<feature type="transmembrane region" description="Helical" evidence="11">
    <location>
        <begin position="64"/>
        <end position="83"/>
    </location>
</feature>
<evidence type="ECO:0000313" key="13">
    <source>
        <dbReference type="EMBL" id="KAK9866795.1"/>
    </source>
</evidence>
<feature type="compositionally biased region" description="Low complexity" evidence="10">
    <location>
        <begin position="266"/>
        <end position="280"/>
    </location>
</feature>
<dbReference type="InterPro" id="IPR032974">
    <property type="entry name" value="Polypren_kinase"/>
</dbReference>
<evidence type="ECO:0000256" key="7">
    <source>
        <dbReference type="ARBA" id="ARBA00022824"/>
    </source>
</evidence>
<evidence type="ECO:0000313" key="14">
    <source>
        <dbReference type="Proteomes" id="UP001485043"/>
    </source>
</evidence>
<keyword evidence="14" id="KW-1185">Reference proteome</keyword>
<dbReference type="PANTHER" id="PTHR13205:SF15">
    <property type="entry name" value="DOLICHOL KINASE"/>
    <property type="match status" value="1"/>
</dbReference>
<keyword evidence="4" id="KW-0808">Transferase</keyword>
<comment type="subcellular location">
    <subcellularLocation>
        <location evidence="1">Endoplasmic reticulum membrane</location>
        <topology evidence="1">Multi-pass membrane protein</topology>
    </subcellularLocation>
</comment>
<evidence type="ECO:0000256" key="2">
    <source>
        <dbReference type="ARBA" id="ARBA00010794"/>
    </source>
</evidence>
<feature type="region of interest" description="Disordered" evidence="10">
    <location>
        <begin position="251"/>
        <end position="300"/>
    </location>
</feature>
<evidence type="ECO:0000256" key="12">
    <source>
        <dbReference type="SAM" id="SignalP"/>
    </source>
</evidence>
<sequence length="784" mass="82347">MALKRGALEVFLVVATLLKLGVAIQTVRPEGWTLYLAGLGLLTCLACWSERVTDPVWHAVPWKLRGAATQGVMLGALLMPWAFVALTNFQSRQGTTAGFGARALQDTLAASCAMLLCLALWTMPERCSRTPAPLLVEDTSPAEESPCPSAALSCHCAGQDPPPTPKRPHINPVSPILATRLEDLGLINAAREATAGRHVDLAGTSTSGGRCFAGPDMLERLPPGPIWTQSPAQLNHTMSGVPLAACTEQPAHQIPHDETSHEPDDSAGSSPASGSDSGQSSEEDGAPDTPPTSGVGSSARQAVSRGKLLGKARWQHILLMAAAGTLLVLSICAPPSASHNPPYQVQWESLHQHAGCLPTAPGLSASRARGSAPEGWGPPLDSESGAALTWGHLLAFKRTEAAGAAEGLNEGDSGWTSDRQPPSGACSIRQSYRAVWTSSALRAAANASLSTGGMHLMLAGLPHSFTVGEAMRFSAARHALHGMLSRVKATAQLAFQTLEPLRDIILLLPLGVLVVGGLAAAWSRKGMPLPRPRALLAIAMATLTGMGLVLAGVVLAAAWWTVQHALDSRTRVAILAWWVVLLAAALPAMDWASRNRKAPTIIIRKGYHLLAMGLFLPALFLDPPFLALALSIALALLILIEAIRVAQLPYLGAKIHGFMTSFIDARDSGLLLISHFSLLLGMAVPIWLTVSLTEQHQRRAPAPAYAGIIILGLGDSAASVLGRAYGRHRITTGNRKTMEGTCSGAAATMAGFLAASVASCLLEAATTQLDNVFIPLHHFAMLAA</sequence>
<dbReference type="GO" id="GO:0004168">
    <property type="term" value="F:dolichol kinase activity"/>
    <property type="evidence" value="ECO:0007669"/>
    <property type="project" value="UniProtKB-EC"/>
</dbReference>
<keyword evidence="12" id="KW-0732">Signal</keyword>
<feature type="compositionally biased region" description="Polar residues" evidence="10">
    <location>
        <begin position="291"/>
        <end position="300"/>
    </location>
</feature>
<dbReference type="Proteomes" id="UP001485043">
    <property type="component" value="Unassembled WGS sequence"/>
</dbReference>
<evidence type="ECO:0000256" key="1">
    <source>
        <dbReference type="ARBA" id="ARBA00004477"/>
    </source>
</evidence>
<keyword evidence="5 11" id="KW-0812">Transmembrane</keyword>
<proteinExistence type="inferred from homology"/>
<evidence type="ECO:0000256" key="11">
    <source>
        <dbReference type="SAM" id="Phobius"/>
    </source>
</evidence>
<name>A0AAW1TDE8_9CHLO</name>
<evidence type="ECO:0000256" key="3">
    <source>
        <dbReference type="ARBA" id="ARBA00012132"/>
    </source>
</evidence>
<feature type="transmembrane region" description="Helical" evidence="11">
    <location>
        <begin position="669"/>
        <end position="690"/>
    </location>
</feature>
<comment type="similarity">
    <text evidence="2">Belongs to the polyprenol kinase family.</text>
</comment>
<feature type="transmembrane region" description="Helical" evidence="11">
    <location>
        <begin position="702"/>
        <end position="726"/>
    </location>
</feature>
<reference evidence="13 14" key="1">
    <citation type="journal article" date="2024" name="Nat. Commun.">
        <title>Phylogenomics reveals the evolutionary origins of lichenization in chlorophyte algae.</title>
        <authorList>
            <person name="Puginier C."/>
            <person name="Libourel C."/>
            <person name="Otte J."/>
            <person name="Skaloud P."/>
            <person name="Haon M."/>
            <person name="Grisel S."/>
            <person name="Petersen M."/>
            <person name="Berrin J.G."/>
            <person name="Delaux P.M."/>
            <person name="Dal Grande F."/>
            <person name="Keller J."/>
        </authorList>
    </citation>
    <scope>NUCLEOTIDE SEQUENCE [LARGE SCALE GENOMIC DNA]</scope>
    <source>
        <strain evidence="13 14">SAG 2523</strain>
    </source>
</reference>
<gene>
    <name evidence="13" type="ORF">WJX84_005754</name>
</gene>
<evidence type="ECO:0000256" key="4">
    <source>
        <dbReference type="ARBA" id="ARBA00022679"/>
    </source>
</evidence>
<keyword evidence="7" id="KW-0256">Endoplasmic reticulum</keyword>
<keyword evidence="8 11" id="KW-1133">Transmembrane helix</keyword>
<feature type="compositionally biased region" description="Basic and acidic residues" evidence="10">
    <location>
        <begin position="254"/>
        <end position="264"/>
    </location>
</feature>
<evidence type="ECO:0000256" key="9">
    <source>
        <dbReference type="ARBA" id="ARBA00023136"/>
    </source>
</evidence>
<evidence type="ECO:0000256" key="6">
    <source>
        <dbReference type="ARBA" id="ARBA00022777"/>
    </source>
</evidence>
<feature type="chain" id="PRO_5043475176" description="dolichol kinase" evidence="12">
    <location>
        <begin position="24"/>
        <end position="784"/>
    </location>
</feature>
<accession>A0AAW1TDE8</accession>
<dbReference type="PANTHER" id="PTHR13205">
    <property type="entry name" value="TRANSMEMBRANE PROTEIN 15-RELATED"/>
    <property type="match status" value="1"/>
</dbReference>
<keyword evidence="6" id="KW-0418">Kinase</keyword>
<comment type="caution">
    <text evidence="13">The sequence shown here is derived from an EMBL/GenBank/DDBJ whole genome shotgun (WGS) entry which is preliminary data.</text>
</comment>
<evidence type="ECO:0000256" key="8">
    <source>
        <dbReference type="ARBA" id="ARBA00022989"/>
    </source>
</evidence>
<organism evidence="13 14">
    <name type="scientific">Apatococcus fuscideae</name>
    <dbReference type="NCBI Taxonomy" id="2026836"/>
    <lineage>
        <taxon>Eukaryota</taxon>
        <taxon>Viridiplantae</taxon>
        <taxon>Chlorophyta</taxon>
        <taxon>core chlorophytes</taxon>
        <taxon>Trebouxiophyceae</taxon>
        <taxon>Chlorellales</taxon>
        <taxon>Chlorellaceae</taxon>
        <taxon>Apatococcus</taxon>
    </lineage>
</organism>
<dbReference type="EMBL" id="JALJOV010000133">
    <property type="protein sequence ID" value="KAK9866795.1"/>
    <property type="molecule type" value="Genomic_DNA"/>
</dbReference>
<dbReference type="EC" id="2.7.1.108" evidence="3"/>
<feature type="transmembrane region" description="Helical" evidence="11">
    <location>
        <begin position="626"/>
        <end position="648"/>
    </location>
</feature>
<feature type="transmembrane region" description="Helical" evidence="11">
    <location>
        <begin position="572"/>
        <end position="589"/>
    </location>
</feature>
<evidence type="ECO:0000256" key="5">
    <source>
        <dbReference type="ARBA" id="ARBA00022692"/>
    </source>
</evidence>
<evidence type="ECO:0000256" key="10">
    <source>
        <dbReference type="SAM" id="MobiDB-lite"/>
    </source>
</evidence>
<feature type="transmembrane region" description="Helical" evidence="11">
    <location>
        <begin position="504"/>
        <end position="522"/>
    </location>
</feature>